<dbReference type="EMBL" id="JAVRRJ010000001">
    <property type="protein sequence ID" value="KAK5091270.1"/>
    <property type="molecule type" value="Genomic_DNA"/>
</dbReference>
<reference evidence="2 3" key="1">
    <citation type="submission" date="2023-08" db="EMBL/GenBank/DDBJ databases">
        <title>Black Yeasts Isolated from many extreme environments.</title>
        <authorList>
            <person name="Coleine C."/>
            <person name="Stajich J.E."/>
            <person name="Selbmann L."/>
        </authorList>
    </citation>
    <scope>NUCLEOTIDE SEQUENCE [LARGE SCALE GENOMIC DNA]</scope>
    <source>
        <strain evidence="2 3">CCFEE 5910</strain>
    </source>
</reference>
<evidence type="ECO:0000313" key="2">
    <source>
        <dbReference type="EMBL" id="KAK5091270.1"/>
    </source>
</evidence>
<evidence type="ECO:0000313" key="3">
    <source>
        <dbReference type="Proteomes" id="UP001309876"/>
    </source>
</evidence>
<gene>
    <name evidence="2" type="ORF">LTR05_001451</name>
</gene>
<accession>A0AAN7T7U0</accession>
<feature type="compositionally biased region" description="Low complexity" evidence="1">
    <location>
        <begin position="203"/>
        <end position="214"/>
    </location>
</feature>
<protein>
    <submittedName>
        <fullName evidence="2">Uncharacterized protein</fullName>
    </submittedName>
</protein>
<organism evidence="2 3">
    <name type="scientific">Lithohypha guttulata</name>
    <dbReference type="NCBI Taxonomy" id="1690604"/>
    <lineage>
        <taxon>Eukaryota</taxon>
        <taxon>Fungi</taxon>
        <taxon>Dikarya</taxon>
        <taxon>Ascomycota</taxon>
        <taxon>Pezizomycotina</taxon>
        <taxon>Eurotiomycetes</taxon>
        <taxon>Chaetothyriomycetidae</taxon>
        <taxon>Chaetothyriales</taxon>
        <taxon>Trichomeriaceae</taxon>
        <taxon>Lithohypha</taxon>
    </lineage>
</organism>
<dbReference type="Proteomes" id="UP001309876">
    <property type="component" value="Unassembled WGS sequence"/>
</dbReference>
<comment type="caution">
    <text evidence="2">The sequence shown here is derived from an EMBL/GenBank/DDBJ whole genome shotgun (WGS) entry which is preliminary data.</text>
</comment>
<sequence>MVFTSRELLNPTSVSYVLIGEHRSHRFAVYGQGKAMVTATTATTTSTAQAGQSRTIMDALNITNSGGDLLAGDVEEALVTAERALRRTQFRNRIRMVHDGFRSWLSDLDDFVPNEQQLQLAMNQRNATSQSLNQMLQAATQLANTRGGDLNNSDIVAREVEKLGLQMVVLTGLFPEARSEQRGSTGSSASAQPAAEGPGGNGPPNSAQPNQSSSFQHSRPRQSTTGFSNLSAETQPRLEFESVEAGGNGTILAGNWYQNLADAAAGRPSDSFYRRIVVSGNVSGVLGNVYGSQNPVPSQSQQGTREF</sequence>
<name>A0AAN7T7U0_9EURO</name>
<proteinExistence type="predicted"/>
<feature type="compositionally biased region" description="Polar residues" evidence="1">
    <location>
        <begin position="215"/>
        <end position="234"/>
    </location>
</feature>
<evidence type="ECO:0000256" key="1">
    <source>
        <dbReference type="SAM" id="MobiDB-lite"/>
    </source>
</evidence>
<dbReference type="AlphaFoldDB" id="A0AAN7T7U0"/>
<feature type="region of interest" description="Disordered" evidence="1">
    <location>
        <begin position="178"/>
        <end position="237"/>
    </location>
</feature>
<keyword evidence="3" id="KW-1185">Reference proteome</keyword>